<evidence type="ECO:0000313" key="3">
    <source>
        <dbReference type="Proteomes" id="UP000810207"/>
    </source>
</evidence>
<keyword evidence="1" id="KW-1133">Transmembrane helix</keyword>
<evidence type="ECO:0000256" key="1">
    <source>
        <dbReference type="SAM" id="Phobius"/>
    </source>
</evidence>
<evidence type="ECO:0000313" key="2">
    <source>
        <dbReference type="EMBL" id="MBP2247502.1"/>
    </source>
</evidence>
<name>A0ABS4S0B0_PAEXY</name>
<accession>A0ABS4S0B0</accession>
<dbReference type="EMBL" id="JAGIKV010000016">
    <property type="protein sequence ID" value="MBP2247502.1"/>
    <property type="molecule type" value="Genomic_DNA"/>
</dbReference>
<sequence length="43" mass="4715">MRKLLARMGSFTGYTLLIAMAIFYLIALVAIIMLALYAFTGGN</sequence>
<dbReference type="Proteomes" id="UP000810207">
    <property type="component" value="Unassembled WGS sequence"/>
</dbReference>
<keyword evidence="3" id="KW-1185">Reference proteome</keyword>
<protein>
    <submittedName>
        <fullName evidence="2">Nitrogen fixation protein FixH</fullName>
    </submittedName>
</protein>
<organism evidence="2 3">
    <name type="scientific">Paenibacillus xylanexedens</name>
    <dbReference type="NCBI Taxonomy" id="528191"/>
    <lineage>
        <taxon>Bacteria</taxon>
        <taxon>Bacillati</taxon>
        <taxon>Bacillota</taxon>
        <taxon>Bacilli</taxon>
        <taxon>Bacillales</taxon>
        <taxon>Paenibacillaceae</taxon>
        <taxon>Paenibacillus</taxon>
    </lineage>
</organism>
<keyword evidence="1" id="KW-0472">Membrane</keyword>
<proteinExistence type="predicted"/>
<dbReference type="RefSeq" id="WP_279303093.1">
    <property type="nucleotide sequence ID" value="NZ_CBCSLC010000032.1"/>
</dbReference>
<comment type="caution">
    <text evidence="2">The sequence shown here is derived from an EMBL/GenBank/DDBJ whole genome shotgun (WGS) entry which is preliminary data.</text>
</comment>
<keyword evidence="1" id="KW-0812">Transmembrane</keyword>
<reference evidence="2 3" key="1">
    <citation type="submission" date="2021-03" db="EMBL/GenBank/DDBJ databases">
        <title>Genomic Encyclopedia of Type Strains, Phase IV (KMG-IV): sequencing the most valuable type-strain genomes for metagenomic binning, comparative biology and taxonomic classification.</title>
        <authorList>
            <person name="Goeker M."/>
        </authorList>
    </citation>
    <scope>NUCLEOTIDE SEQUENCE [LARGE SCALE GENOMIC DNA]</scope>
    <source>
        <strain evidence="2 3">DSM 21292</strain>
    </source>
</reference>
<feature type="transmembrane region" description="Helical" evidence="1">
    <location>
        <begin position="12"/>
        <end position="39"/>
    </location>
</feature>
<gene>
    <name evidence="2" type="ORF">J2Z28_004165</name>
</gene>